<dbReference type="OrthoDB" id="57242at2157"/>
<dbReference type="EMBL" id="JABGBP010000090">
    <property type="protein sequence ID" value="NOL59762.1"/>
    <property type="molecule type" value="Genomic_DNA"/>
</dbReference>
<dbReference type="AlphaFoldDB" id="A0A1V0N384"/>
<evidence type="ECO:0000313" key="1">
    <source>
        <dbReference type="EMBL" id="ARD84612.1"/>
    </source>
</evidence>
<dbReference type="Proteomes" id="UP000192050">
    <property type="component" value="Chromosome"/>
</dbReference>
<evidence type="ECO:0000313" key="2">
    <source>
        <dbReference type="EMBL" id="NOL59762.1"/>
    </source>
</evidence>
<name>A0A1V0N384_9ARCH</name>
<proteinExistence type="predicted"/>
<gene>
    <name evidence="1" type="ORF">FAD_0706</name>
    <name evidence="2" type="ORF">HLB00_02795</name>
</gene>
<organism evidence="1 3">
    <name type="scientific">Ferroplasma acidiphilum</name>
    <dbReference type="NCBI Taxonomy" id="74969"/>
    <lineage>
        <taxon>Archaea</taxon>
        <taxon>Methanobacteriati</taxon>
        <taxon>Thermoplasmatota</taxon>
        <taxon>Thermoplasmata</taxon>
        <taxon>Thermoplasmatales</taxon>
        <taxon>Ferroplasmaceae</taxon>
        <taxon>Ferroplasma</taxon>
    </lineage>
</organism>
<accession>A0A1V0N384</accession>
<keyword evidence="3" id="KW-1185">Reference proteome</keyword>
<evidence type="ECO:0000313" key="3">
    <source>
        <dbReference type="Proteomes" id="UP000192050"/>
    </source>
</evidence>
<reference evidence="2 4" key="2">
    <citation type="submission" date="2020-05" db="EMBL/GenBank/DDBJ databases">
        <authorList>
            <person name="Zhang R."/>
        </authorList>
    </citation>
    <scope>NUCLEOTIDE SEQUENCE [LARGE SCALE GENOMIC DNA]</scope>
    <source>
        <strain evidence="2 4">DSM 28986</strain>
    </source>
</reference>
<dbReference type="RefSeq" id="WP_081141817.1">
    <property type="nucleotide sequence ID" value="NZ_CP015363.1"/>
</dbReference>
<sequence>MIIASISFREGKLEESDSRSSMELEDIKKTLAYAFLYDFTVNVYTDREEYKFLSIMSIKYNDKGNLFFSGVYLHNNLRVRKNFSWREIRNVNVNIEKDPEKSIY</sequence>
<reference evidence="1 3" key="1">
    <citation type="submission" date="2011-10" db="EMBL/GenBank/DDBJ databases">
        <title>Metabolic and evolutionary patterns in the extreme acidophile Ferroplasma acidiphilum.</title>
        <authorList>
            <person name="Golyshina O.V."/>
            <person name="Kozyavkin S.A."/>
            <person name="Tatusov R.L."/>
            <person name="Slesarev A.I."/>
            <person name="Golyshin P.N."/>
        </authorList>
    </citation>
    <scope>NUCLEOTIDE SEQUENCE [LARGE SCALE GENOMIC DNA]</scope>
    <source>
        <strain evidence="1">Berkeley</strain>
        <strain evidence="3">Y</strain>
    </source>
</reference>
<dbReference type="KEGG" id="fai:FAD_0706"/>
<protein>
    <submittedName>
        <fullName evidence="1">Uncharacterized protein</fullName>
    </submittedName>
</protein>
<evidence type="ECO:0000313" key="4">
    <source>
        <dbReference type="Proteomes" id="UP000546917"/>
    </source>
</evidence>
<dbReference type="EMBL" id="CP015363">
    <property type="protein sequence ID" value="ARD84612.1"/>
    <property type="molecule type" value="Genomic_DNA"/>
</dbReference>
<dbReference type="Proteomes" id="UP000546917">
    <property type="component" value="Unassembled WGS sequence"/>
</dbReference>
<dbReference type="GeneID" id="84217329"/>